<dbReference type="InterPro" id="IPR011089">
    <property type="entry name" value="GmrSD_C"/>
</dbReference>
<dbReference type="Pfam" id="PF07510">
    <property type="entry name" value="GmrSD_C"/>
    <property type="match status" value="1"/>
</dbReference>
<evidence type="ECO:0000313" key="4">
    <source>
        <dbReference type="Proteomes" id="UP000304912"/>
    </source>
</evidence>
<feature type="domain" description="GmrSD restriction endonucleases C-terminal" evidence="2">
    <location>
        <begin position="435"/>
        <end position="561"/>
    </location>
</feature>
<dbReference type="InterPro" id="IPR004919">
    <property type="entry name" value="GmrSD_N"/>
</dbReference>
<organism evidence="3 4">
    <name type="scientific">Salinimonas iocasae</name>
    <dbReference type="NCBI Taxonomy" id="2572577"/>
    <lineage>
        <taxon>Bacteria</taxon>
        <taxon>Pseudomonadati</taxon>
        <taxon>Pseudomonadota</taxon>
        <taxon>Gammaproteobacteria</taxon>
        <taxon>Alteromonadales</taxon>
        <taxon>Alteromonadaceae</taxon>
        <taxon>Alteromonas/Salinimonas group</taxon>
        <taxon>Salinimonas</taxon>
    </lineage>
</organism>
<dbReference type="KEGG" id="salk:FBQ74_13230"/>
<dbReference type="AlphaFoldDB" id="A0A5B7YGA3"/>
<dbReference type="EMBL" id="CP039852">
    <property type="protein sequence ID" value="QCZ94370.1"/>
    <property type="molecule type" value="Genomic_DNA"/>
</dbReference>
<dbReference type="Proteomes" id="UP000304912">
    <property type="component" value="Chromosome"/>
</dbReference>
<sequence>MKIEADDKEIQDIFSLGYFKIPRFQRPYSWELDEVESFWNDITSEADANYFIGSMVVYQTRRPYFGIVDGQQRLTTITLLLSAIRNGFIKLGEENLAKGVHKYIEKANIDNEDEFVVKAETSFPYLQAHIQTYNGSSLKCDVGNEEKKLEVAYKLLNKKLVEHVPELSAEANLQPSLFTNHEADPVVALKELRDKVLSLKLVFIQLDSEEDAYLIFETLNARGRDLTTADLIKNLILKKLKTKSSILDLAKESWNTLVKRLDDVNDEKVLDTFLLHYWLSKHGYTTDKKLFSEVKAYIGASDVNAQKLVEQLNESSYIYRKAIQPRSVRWEKIEYEVRDSLTHLRAFKVKQQSSMVLALLRAHEKKVLKLRGLKKALDKIVAFHYAFNAVTSQRSSGSISTNYSRIACQLSHAEGNDDIQHVFNELNSFLKSKFPAKEEFLVKFQELEYLDNKTKHKPIIVYALKILMSGVSNGLSVDYKSLTIEHLIPQSSNQICDSLVGSIGNLLLVDSKTNSEDLKDYPPQQKIQILRGKSYPISTTLLNIDEINETKILDRGRLIAETVYEKLHATVFR</sequence>
<accession>A0A5B7YGA3</accession>
<evidence type="ECO:0000259" key="1">
    <source>
        <dbReference type="Pfam" id="PF03235"/>
    </source>
</evidence>
<dbReference type="Pfam" id="PF03235">
    <property type="entry name" value="GmrSD_N"/>
    <property type="match status" value="1"/>
</dbReference>
<proteinExistence type="predicted"/>
<keyword evidence="4" id="KW-1185">Reference proteome</keyword>
<dbReference type="PANTHER" id="PTHR35149">
    <property type="entry name" value="SLL5132 PROTEIN"/>
    <property type="match status" value="1"/>
</dbReference>
<evidence type="ECO:0000313" key="3">
    <source>
        <dbReference type="EMBL" id="QCZ94370.1"/>
    </source>
</evidence>
<dbReference type="PANTHER" id="PTHR35149:SF1">
    <property type="entry name" value="DUF5655 DOMAIN-CONTAINING PROTEIN"/>
    <property type="match status" value="1"/>
</dbReference>
<evidence type="ECO:0000259" key="2">
    <source>
        <dbReference type="Pfam" id="PF07510"/>
    </source>
</evidence>
<name>A0A5B7YGA3_9ALTE</name>
<reference evidence="3 4" key="1">
    <citation type="submission" date="2019-04" db="EMBL/GenBank/DDBJ databases">
        <title>Salinimonas iocasae sp. nov., a halophilic bacterium isolated from the outer tube casing of tubeworms in Okinawa Trough.</title>
        <authorList>
            <person name="Zhang H."/>
            <person name="Wang H."/>
            <person name="Li C."/>
        </authorList>
    </citation>
    <scope>NUCLEOTIDE SEQUENCE [LARGE SCALE GENOMIC DNA]</scope>
    <source>
        <strain evidence="3 4">KX18D6</strain>
    </source>
</reference>
<protein>
    <submittedName>
        <fullName evidence="3">DUF262 domain-containing protein</fullName>
    </submittedName>
</protein>
<gene>
    <name evidence="3" type="ORF">FBQ74_13230</name>
</gene>
<feature type="domain" description="GmrSD restriction endonucleases N-terminal" evidence="1">
    <location>
        <begin position="11"/>
        <end position="236"/>
    </location>
</feature>
<dbReference type="RefSeq" id="WP_139757109.1">
    <property type="nucleotide sequence ID" value="NZ_CP039852.1"/>
</dbReference>
<dbReference type="OrthoDB" id="9798761at2"/>